<feature type="transmembrane region" description="Helical" evidence="1">
    <location>
        <begin position="172"/>
        <end position="191"/>
    </location>
</feature>
<feature type="transmembrane region" description="Helical" evidence="1">
    <location>
        <begin position="197"/>
        <end position="230"/>
    </location>
</feature>
<gene>
    <name evidence="2" type="ORF">NOCA1160113</name>
</gene>
<evidence type="ECO:0008006" key="3">
    <source>
        <dbReference type="Google" id="ProtNLM"/>
    </source>
</evidence>
<feature type="transmembrane region" description="Helical" evidence="1">
    <location>
        <begin position="142"/>
        <end position="160"/>
    </location>
</feature>
<keyword evidence="1" id="KW-0812">Transmembrane</keyword>
<feature type="transmembrane region" description="Helical" evidence="1">
    <location>
        <begin position="430"/>
        <end position="452"/>
    </location>
</feature>
<feature type="transmembrane region" description="Helical" evidence="1">
    <location>
        <begin position="350"/>
        <end position="370"/>
    </location>
</feature>
<sequence>MTDPDRLRRVISTSVGLTLGGVVHLLALFNVSRDLDRTATSGFFSGVYEVQARAFLDGHIAVPDGSLAIEGFVRDGSTYMYFPPWPALVRLPVLMTTHEFDGRLTLLSMALAWIVFVVFAAKLVWWLHERLTSRTSTTRGEGVLIAIFLAAASGGTFMTFDASLPWVYHEVYAWAIAASLGALYWLLRVITAPDWHAVRWLGAMCFVAIATRATSGWALCLTALAVGVWFALRRATPEHRRLWWGIVLAGAVPLALSIAYNLYKFDHVYMFPLQDQVWTQVNAHRREALEVNGGAITGPQFFTTAFHAYLWPTGIRFVDYFPWITLPARPPEALDGAFVDQAYRTGSATAFMPLFMLLQVVSTIVVFGPWAPPRARVLRVPMVAAVLITGGVMGYGYFAARYASEFVPALVLGGAIGTVLVADALRGRRVLPLAAGVVAVLATFSMAAQLAIGLSTAAVHARGQVLERYVAWQRDLSPRAQAALVTFSDSLDDDGRTDELRIVGDCDALYLNTGDAYEPWTTVQMRGEAARIRPAGRLRPGRVPLFRITGTQDTAVLEVTRERDMRFVLSGPDGEYGANTFEFPPNGYADLNLRNLTQYGFYEISAEPSGPVGFLRSTRTDDDWHTHPAGLTWLGNAAAARKVGVSVEHLEGLDMPLCEELAADAAAAGGS</sequence>
<dbReference type="EMBL" id="CZKB01000008">
    <property type="protein sequence ID" value="CUR58898.1"/>
    <property type="molecule type" value="Genomic_DNA"/>
</dbReference>
<protein>
    <recommendedName>
        <fullName evidence="3">Glycosyltransferase RgtA/B/C/D-like domain-containing protein</fullName>
    </recommendedName>
</protein>
<feature type="transmembrane region" description="Helical" evidence="1">
    <location>
        <begin position="242"/>
        <end position="263"/>
    </location>
</feature>
<evidence type="ECO:0000313" key="2">
    <source>
        <dbReference type="EMBL" id="CUR58898.1"/>
    </source>
</evidence>
<accession>A0A2P2CA67</accession>
<organism evidence="2">
    <name type="scientific">metagenome</name>
    <dbReference type="NCBI Taxonomy" id="256318"/>
    <lineage>
        <taxon>unclassified sequences</taxon>
        <taxon>metagenomes</taxon>
    </lineage>
</organism>
<name>A0A2P2CA67_9ZZZZ</name>
<feature type="transmembrane region" description="Helical" evidence="1">
    <location>
        <begin position="12"/>
        <end position="31"/>
    </location>
</feature>
<keyword evidence="1" id="KW-0472">Membrane</keyword>
<proteinExistence type="predicted"/>
<feature type="transmembrane region" description="Helical" evidence="1">
    <location>
        <begin position="104"/>
        <end position="127"/>
    </location>
</feature>
<reference evidence="2" key="1">
    <citation type="submission" date="2015-08" db="EMBL/GenBank/DDBJ databases">
        <authorList>
            <person name="Babu N.S."/>
            <person name="Beckwith C.J."/>
            <person name="Beseler K.G."/>
            <person name="Brison A."/>
            <person name="Carone J.V."/>
            <person name="Caskin T.P."/>
            <person name="Diamond M."/>
            <person name="Durham M.E."/>
            <person name="Foxe J.M."/>
            <person name="Go M."/>
            <person name="Henderson B.A."/>
            <person name="Jones I.B."/>
            <person name="McGettigan J.A."/>
            <person name="Micheletti S.J."/>
            <person name="Nasrallah M.E."/>
            <person name="Ortiz D."/>
            <person name="Piller C.R."/>
            <person name="Privatt S.R."/>
            <person name="Schneider S.L."/>
            <person name="Sharp S."/>
            <person name="Smith T.C."/>
            <person name="Stanton J.D."/>
            <person name="Ullery H.E."/>
            <person name="Wilson R.J."/>
            <person name="Serrano M.G."/>
            <person name="Buck G."/>
            <person name="Lee V."/>
            <person name="Wang Y."/>
            <person name="Carvalho R."/>
            <person name="Voegtly L."/>
            <person name="Shi R."/>
            <person name="Duckworth R."/>
            <person name="Johnson A."/>
            <person name="Loviza R."/>
            <person name="Walstead R."/>
            <person name="Shah Z."/>
            <person name="Kiflezghi M."/>
            <person name="Wade K."/>
            <person name="Ball S.L."/>
            <person name="Bradley K.W."/>
            <person name="Asai D.J."/>
            <person name="Bowman C.A."/>
            <person name="Russell D.A."/>
            <person name="Pope W.H."/>
            <person name="Jacobs-Sera D."/>
            <person name="Hendrix R.W."/>
            <person name="Hatfull G.F."/>
        </authorList>
    </citation>
    <scope>NUCLEOTIDE SEQUENCE</scope>
</reference>
<dbReference type="AlphaFoldDB" id="A0A2P2CA67"/>
<feature type="transmembrane region" description="Helical" evidence="1">
    <location>
        <begin position="406"/>
        <end position="425"/>
    </location>
</feature>
<keyword evidence="1" id="KW-1133">Transmembrane helix</keyword>
<evidence type="ECO:0000256" key="1">
    <source>
        <dbReference type="SAM" id="Phobius"/>
    </source>
</evidence>
<feature type="transmembrane region" description="Helical" evidence="1">
    <location>
        <begin position="382"/>
        <end position="400"/>
    </location>
</feature>